<evidence type="ECO:0000313" key="9">
    <source>
        <dbReference type="Proteomes" id="UP001174694"/>
    </source>
</evidence>
<dbReference type="PANTHER" id="PTHR43791:SF38">
    <property type="entry name" value="MAJOR FACILITATOR SUPERFAMILY (MFS) PROFILE DOMAIN-CONTAINING PROTEIN"/>
    <property type="match status" value="1"/>
</dbReference>
<evidence type="ECO:0000259" key="7">
    <source>
        <dbReference type="PROSITE" id="PS50850"/>
    </source>
</evidence>
<reference evidence="8" key="1">
    <citation type="submission" date="2022-07" db="EMBL/GenBank/DDBJ databases">
        <title>Fungi with potential for degradation of polypropylene.</title>
        <authorList>
            <person name="Gostincar C."/>
        </authorList>
    </citation>
    <scope>NUCLEOTIDE SEQUENCE</scope>
    <source>
        <strain evidence="8">EXF-13308</strain>
    </source>
</reference>
<dbReference type="SUPFAM" id="SSF103473">
    <property type="entry name" value="MFS general substrate transporter"/>
    <property type="match status" value="1"/>
</dbReference>
<dbReference type="Proteomes" id="UP001174694">
    <property type="component" value="Unassembled WGS sequence"/>
</dbReference>
<feature type="transmembrane region" description="Helical" evidence="6">
    <location>
        <begin position="375"/>
        <end position="395"/>
    </location>
</feature>
<evidence type="ECO:0000256" key="5">
    <source>
        <dbReference type="ARBA" id="ARBA00023136"/>
    </source>
</evidence>
<feature type="domain" description="Major facilitator superfamily (MFS) profile" evidence="7">
    <location>
        <begin position="48"/>
        <end position="467"/>
    </location>
</feature>
<accession>A0AA38S2U1</accession>
<evidence type="ECO:0000256" key="2">
    <source>
        <dbReference type="ARBA" id="ARBA00022448"/>
    </source>
</evidence>
<feature type="transmembrane region" description="Helical" evidence="6">
    <location>
        <begin position="349"/>
        <end position="369"/>
    </location>
</feature>
<keyword evidence="5 6" id="KW-0472">Membrane</keyword>
<keyword evidence="9" id="KW-1185">Reference proteome</keyword>
<dbReference type="Gene3D" id="1.20.1250.20">
    <property type="entry name" value="MFS general substrate transporter like domains"/>
    <property type="match status" value="2"/>
</dbReference>
<dbReference type="InterPro" id="IPR011701">
    <property type="entry name" value="MFS"/>
</dbReference>
<keyword evidence="3 6" id="KW-0812">Transmembrane</keyword>
<keyword evidence="2" id="KW-0813">Transport</keyword>
<feature type="transmembrane region" description="Helical" evidence="6">
    <location>
        <begin position="139"/>
        <end position="164"/>
    </location>
</feature>
<dbReference type="Pfam" id="PF07690">
    <property type="entry name" value="MFS_1"/>
    <property type="match status" value="1"/>
</dbReference>
<evidence type="ECO:0000256" key="3">
    <source>
        <dbReference type="ARBA" id="ARBA00022692"/>
    </source>
</evidence>
<dbReference type="InterPro" id="IPR036259">
    <property type="entry name" value="MFS_trans_sf"/>
</dbReference>
<feature type="transmembrane region" description="Helical" evidence="6">
    <location>
        <begin position="44"/>
        <end position="61"/>
    </location>
</feature>
<dbReference type="AlphaFoldDB" id="A0AA38S2U1"/>
<feature type="transmembrane region" description="Helical" evidence="6">
    <location>
        <begin position="176"/>
        <end position="196"/>
    </location>
</feature>
<protein>
    <submittedName>
        <fullName evidence="8">MFS general substrate transporter</fullName>
    </submittedName>
</protein>
<feature type="transmembrane region" description="Helical" evidence="6">
    <location>
        <begin position="208"/>
        <end position="230"/>
    </location>
</feature>
<feature type="transmembrane region" description="Helical" evidence="6">
    <location>
        <begin position="114"/>
        <end position="133"/>
    </location>
</feature>
<evidence type="ECO:0000256" key="6">
    <source>
        <dbReference type="SAM" id="Phobius"/>
    </source>
</evidence>
<comment type="caution">
    <text evidence="8">The sequence shown here is derived from an EMBL/GenBank/DDBJ whole genome shotgun (WGS) entry which is preliminary data.</text>
</comment>
<gene>
    <name evidence="8" type="ORF">NKR23_g2107</name>
</gene>
<feature type="transmembrane region" description="Helical" evidence="6">
    <location>
        <begin position="440"/>
        <end position="461"/>
    </location>
</feature>
<comment type="subcellular location">
    <subcellularLocation>
        <location evidence="1">Membrane</location>
        <topology evidence="1">Multi-pass membrane protein</topology>
    </subcellularLocation>
</comment>
<name>A0AA38S2U1_9PEZI</name>
<dbReference type="GO" id="GO:0022857">
    <property type="term" value="F:transmembrane transporter activity"/>
    <property type="evidence" value="ECO:0007669"/>
    <property type="project" value="InterPro"/>
</dbReference>
<dbReference type="InterPro" id="IPR020846">
    <property type="entry name" value="MFS_dom"/>
</dbReference>
<evidence type="ECO:0000313" key="8">
    <source>
        <dbReference type="EMBL" id="KAJ9155240.1"/>
    </source>
</evidence>
<keyword evidence="4 6" id="KW-1133">Transmembrane helix</keyword>
<dbReference type="GO" id="GO:0016020">
    <property type="term" value="C:membrane"/>
    <property type="evidence" value="ECO:0007669"/>
    <property type="project" value="UniProtKB-SubCell"/>
</dbReference>
<dbReference type="PROSITE" id="PS50850">
    <property type="entry name" value="MFS"/>
    <property type="match status" value="1"/>
</dbReference>
<sequence>MDLTKADDQARSLVEEHPNDGIVDVIADRVEHRTDEEKALVRKIDIYLMPIVWIMYLFSYADRTNIGNAKVAGMYDDLRLSSSDYSMALVVFFISYVFFEIPSNMILARTRPSLYIPGIMILWGIVTCSMAAAKTYHQLLAIRFLLGVLEAGFGPGIMLILSCWYRKGEQAKRFAVFYSAAVLSGAFGGIVAGAITGSLDGAHGIRGWRWLFIVEGASTIGVAIIAVLILPDFPATWKRFSPRERQLAVARLEADNVVTDSEHALKITHMTAMRMSLTDWRTWMLATAYLLLAAASTMSYFYPTLLAGLGYGGQMAQYMVVPIYGVSFVVTLAAGVLNDKIPTYRGAVIAALLGVSCICAIVVCAVYNYTARYVLLVFLASGNLAANAQSLAFASSTCAPMPQEVRGVSLAFINALASLAGIYGAYIFPSKDAPKYIPGFTTVSCCLAGAVAIYASAQVLFRKYPWKNTPALHS</sequence>
<dbReference type="PANTHER" id="PTHR43791">
    <property type="entry name" value="PERMEASE-RELATED"/>
    <property type="match status" value="1"/>
</dbReference>
<feature type="transmembrane region" description="Helical" evidence="6">
    <location>
        <begin position="85"/>
        <end position="102"/>
    </location>
</feature>
<organism evidence="8 9">
    <name type="scientific">Pleurostoma richardsiae</name>
    <dbReference type="NCBI Taxonomy" id="41990"/>
    <lineage>
        <taxon>Eukaryota</taxon>
        <taxon>Fungi</taxon>
        <taxon>Dikarya</taxon>
        <taxon>Ascomycota</taxon>
        <taxon>Pezizomycotina</taxon>
        <taxon>Sordariomycetes</taxon>
        <taxon>Sordariomycetidae</taxon>
        <taxon>Calosphaeriales</taxon>
        <taxon>Pleurostomataceae</taxon>
        <taxon>Pleurostoma</taxon>
    </lineage>
</organism>
<feature type="transmembrane region" description="Helical" evidence="6">
    <location>
        <begin position="407"/>
        <end position="428"/>
    </location>
</feature>
<dbReference type="EMBL" id="JANBVO010000003">
    <property type="protein sequence ID" value="KAJ9155240.1"/>
    <property type="molecule type" value="Genomic_DNA"/>
</dbReference>
<dbReference type="FunFam" id="1.20.1250.20:FF:000057">
    <property type="entry name" value="MFS general substrate transporter"/>
    <property type="match status" value="1"/>
</dbReference>
<feature type="transmembrane region" description="Helical" evidence="6">
    <location>
        <begin position="315"/>
        <end position="337"/>
    </location>
</feature>
<proteinExistence type="predicted"/>
<feature type="transmembrane region" description="Helical" evidence="6">
    <location>
        <begin position="283"/>
        <end position="303"/>
    </location>
</feature>
<evidence type="ECO:0000256" key="1">
    <source>
        <dbReference type="ARBA" id="ARBA00004141"/>
    </source>
</evidence>
<evidence type="ECO:0000256" key="4">
    <source>
        <dbReference type="ARBA" id="ARBA00022989"/>
    </source>
</evidence>